<dbReference type="GO" id="GO:0016491">
    <property type="term" value="F:oxidoreductase activity"/>
    <property type="evidence" value="ECO:0007669"/>
    <property type="project" value="TreeGrafter"/>
</dbReference>
<evidence type="ECO:0000313" key="3">
    <source>
        <dbReference type="Proteomes" id="UP000789375"/>
    </source>
</evidence>
<feature type="domain" description="3-hydroxyacyl-CoA dehydrogenase NAD binding" evidence="1">
    <location>
        <begin position="38"/>
        <end position="182"/>
    </location>
</feature>
<dbReference type="PANTHER" id="PTHR48075:SF5">
    <property type="entry name" value="3-HYDROXYBUTYRYL-COA DEHYDROGENASE"/>
    <property type="match status" value="1"/>
</dbReference>
<dbReference type="Pfam" id="PF02737">
    <property type="entry name" value="3HCDH_N"/>
    <property type="match status" value="1"/>
</dbReference>
<dbReference type="AlphaFoldDB" id="A0A9N9I0E7"/>
<dbReference type="EMBL" id="CAJVPP010011353">
    <property type="protein sequence ID" value="CAG8713951.1"/>
    <property type="molecule type" value="Genomic_DNA"/>
</dbReference>
<dbReference type="InterPro" id="IPR036291">
    <property type="entry name" value="NAD(P)-bd_dom_sf"/>
</dbReference>
<dbReference type="Gene3D" id="3.40.50.720">
    <property type="entry name" value="NAD(P)-binding Rossmann-like Domain"/>
    <property type="match status" value="1"/>
</dbReference>
<dbReference type="GO" id="GO:0070403">
    <property type="term" value="F:NAD+ binding"/>
    <property type="evidence" value="ECO:0007669"/>
    <property type="project" value="InterPro"/>
</dbReference>
<dbReference type="InterPro" id="IPR006176">
    <property type="entry name" value="3-OHacyl-CoA_DH_NAD-bd"/>
</dbReference>
<keyword evidence="3" id="KW-1185">Reference proteome</keyword>
<protein>
    <submittedName>
        <fullName evidence="2">6681_t:CDS:1</fullName>
    </submittedName>
</protein>
<dbReference type="PANTHER" id="PTHR48075">
    <property type="entry name" value="3-HYDROXYACYL-COA DEHYDROGENASE FAMILY PROTEIN"/>
    <property type="match status" value="1"/>
</dbReference>
<proteinExistence type="predicted"/>
<organism evidence="2 3">
    <name type="scientific">Funneliformis mosseae</name>
    <name type="common">Endomycorrhizal fungus</name>
    <name type="synonym">Glomus mosseae</name>
    <dbReference type="NCBI Taxonomy" id="27381"/>
    <lineage>
        <taxon>Eukaryota</taxon>
        <taxon>Fungi</taxon>
        <taxon>Fungi incertae sedis</taxon>
        <taxon>Mucoromycota</taxon>
        <taxon>Glomeromycotina</taxon>
        <taxon>Glomeromycetes</taxon>
        <taxon>Glomerales</taxon>
        <taxon>Glomeraceae</taxon>
        <taxon>Funneliformis</taxon>
    </lineage>
</organism>
<accession>A0A9N9I0E7</accession>
<sequence>MNYFCKRNFNFGQVGRYVKNRKFSSLLSKEIKDHEIKQIGVIGAGQMGFGIALVTAHIAQLPVKVLDSNPKQIEKGSSFVDGLLEKDIVKNRITRDKATETKSRITTTTSISEFSTMDFIIEAIPEDVDLKREIFAKLDQITSDDTILATNTSSISITKIAAATKKPAKVIGMHFLNPVPIMG</sequence>
<feature type="non-terminal residue" evidence="2">
    <location>
        <position position="1"/>
    </location>
</feature>
<dbReference type="GO" id="GO:0006631">
    <property type="term" value="P:fatty acid metabolic process"/>
    <property type="evidence" value="ECO:0007669"/>
    <property type="project" value="InterPro"/>
</dbReference>
<name>A0A9N9I0E7_FUNMO</name>
<evidence type="ECO:0000313" key="2">
    <source>
        <dbReference type="EMBL" id="CAG8713951.1"/>
    </source>
</evidence>
<dbReference type="Proteomes" id="UP000789375">
    <property type="component" value="Unassembled WGS sequence"/>
</dbReference>
<comment type="caution">
    <text evidence="2">The sequence shown here is derived from an EMBL/GenBank/DDBJ whole genome shotgun (WGS) entry which is preliminary data.</text>
</comment>
<reference evidence="2" key="1">
    <citation type="submission" date="2021-06" db="EMBL/GenBank/DDBJ databases">
        <authorList>
            <person name="Kallberg Y."/>
            <person name="Tangrot J."/>
            <person name="Rosling A."/>
        </authorList>
    </citation>
    <scope>NUCLEOTIDE SEQUENCE</scope>
    <source>
        <strain evidence="2">87-6 pot B 2015</strain>
    </source>
</reference>
<evidence type="ECO:0000259" key="1">
    <source>
        <dbReference type="Pfam" id="PF02737"/>
    </source>
</evidence>
<dbReference type="SUPFAM" id="SSF51735">
    <property type="entry name" value="NAD(P)-binding Rossmann-fold domains"/>
    <property type="match status" value="1"/>
</dbReference>
<gene>
    <name evidence="2" type="ORF">FMOSSE_LOCUS14512</name>
</gene>